<dbReference type="InterPro" id="IPR014203">
    <property type="entry name" value="Spore_V_AC"/>
</dbReference>
<keyword evidence="1" id="KW-0812">Transmembrane</keyword>
<feature type="transmembrane region" description="Helical" evidence="1">
    <location>
        <begin position="55"/>
        <end position="77"/>
    </location>
</feature>
<evidence type="ECO:0000313" key="3">
    <source>
        <dbReference type="Proteomes" id="UP000029585"/>
    </source>
</evidence>
<protein>
    <submittedName>
        <fullName evidence="2">Stage V sporulation protein AC</fullName>
    </submittedName>
</protein>
<dbReference type="EMBL" id="ADLO01000080">
    <property type="protein sequence ID" value="KGF54757.1"/>
    <property type="molecule type" value="Genomic_DNA"/>
</dbReference>
<feature type="transmembrane region" description="Helical" evidence="1">
    <location>
        <begin position="21"/>
        <end position="43"/>
    </location>
</feature>
<dbReference type="HOGENOM" id="CLU_112786_0_1_9"/>
<dbReference type="PANTHER" id="PTHR38450">
    <property type="entry name" value="STAGE V SPORULATION PROTEIN AC-RELATED"/>
    <property type="match status" value="1"/>
</dbReference>
<dbReference type="PATRIC" id="fig|742738.3.peg.2633"/>
<sequence>MDMTNQEYGRYVSQKAKPSPLWKNLLWAFVTGGLICTGGQALLNLFRGCGLNENAAGTAVSVTIIFLAALFTGLGLFDKLAKHAGAGTLVPITGFANAVVSPALEFKCEGLVMGVGAKMFVIAGPVLAYGISASVLYGVILQLFFRG</sequence>
<feature type="transmembrane region" description="Helical" evidence="1">
    <location>
        <begin position="84"/>
        <end position="104"/>
    </location>
</feature>
<keyword evidence="3" id="KW-1185">Reference proteome</keyword>
<proteinExistence type="predicted"/>
<dbReference type="PANTHER" id="PTHR38450:SF1">
    <property type="entry name" value="STAGE V SPORULATION PROTEIN AC"/>
    <property type="match status" value="1"/>
</dbReference>
<dbReference type="GeneID" id="63974502"/>
<name>A0A096CIY5_FLAPL</name>
<evidence type="ECO:0000313" key="2">
    <source>
        <dbReference type="EMBL" id="KGF54757.1"/>
    </source>
</evidence>
<organism evidence="2 3">
    <name type="scientific">Flavonifractor plautii 1_3_50AFAA</name>
    <dbReference type="NCBI Taxonomy" id="742738"/>
    <lineage>
        <taxon>Bacteria</taxon>
        <taxon>Bacillati</taxon>
        <taxon>Bacillota</taxon>
        <taxon>Clostridia</taxon>
        <taxon>Eubacteriales</taxon>
        <taxon>Oscillospiraceae</taxon>
        <taxon>Flavonifractor</taxon>
    </lineage>
</organism>
<dbReference type="Pfam" id="PF03862">
    <property type="entry name" value="SpoVAC_SpoVAEB"/>
    <property type="match status" value="1"/>
</dbReference>
<dbReference type="InterPro" id="IPR005562">
    <property type="entry name" value="SpoVA"/>
</dbReference>
<dbReference type="eggNOG" id="ENOG5031DDD">
    <property type="taxonomic scope" value="Bacteria"/>
</dbReference>
<comment type="caution">
    <text evidence="2">The sequence shown here is derived from an EMBL/GenBank/DDBJ whole genome shotgun (WGS) entry which is preliminary data.</text>
</comment>
<gene>
    <name evidence="2" type="ORF">HMPREF9460_02565</name>
</gene>
<dbReference type="NCBIfam" id="TIGR02838">
    <property type="entry name" value="spore_V_AC"/>
    <property type="match status" value="1"/>
</dbReference>
<evidence type="ECO:0000256" key="1">
    <source>
        <dbReference type="SAM" id="Phobius"/>
    </source>
</evidence>
<keyword evidence="1" id="KW-0472">Membrane</keyword>
<accession>A0A096CIY5</accession>
<reference evidence="2 3" key="1">
    <citation type="submission" date="2011-08" db="EMBL/GenBank/DDBJ databases">
        <title>The Genome Sequence of Clostridium orbiscindens 1_3_50AFAA.</title>
        <authorList>
            <consortium name="The Broad Institute Genome Sequencing Platform"/>
            <person name="Earl A."/>
            <person name="Ward D."/>
            <person name="Feldgarden M."/>
            <person name="Gevers D."/>
            <person name="Daigneault M."/>
            <person name="Strauss J."/>
            <person name="Allen-Vercoe E."/>
            <person name="Young S.K."/>
            <person name="Zeng Q."/>
            <person name="Gargeya S."/>
            <person name="Fitzgerald M."/>
            <person name="Haas B."/>
            <person name="Abouelleil A."/>
            <person name="Alvarado L."/>
            <person name="Arachchi H.M."/>
            <person name="Berlin A."/>
            <person name="Brown A."/>
            <person name="Chapman S.B."/>
            <person name="Chen Z."/>
            <person name="Dunbar C."/>
            <person name="Freedman E."/>
            <person name="Gearin G."/>
            <person name="Gellesch M."/>
            <person name="Goldberg J."/>
            <person name="Griggs A."/>
            <person name="Gujja S."/>
            <person name="Heiman D."/>
            <person name="Howarth C."/>
            <person name="Larson L."/>
            <person name="Lui A."/>
            <person name="MacDonald P.J.P."/>
            <person name="Montmayeur A."/>
            <person name="Murphy C."/>
            <person name="Neiman D."/>
            <person name="Pearson M."/>
            <person name="Priest M."/>
            <person name="Roberts A."/>
            <person name="Saif S."/>
            <person name="Shea T."/>
            <person name="Shenoy N."/>
            <person name="Sisk P."/>
            <person name="Stolte C."/>
            <person name="Sykes S."/>
            <person name="Wortman J."/>
            <person name="Nusbaum C."/>
            <person name="Birren B."/>
        </authorList>
    </citation>
    <scope>NUCLEOTIDE SEQUENCE [LARGE SCALE GENOMIC DNA]</scope>
    <source>
        <strain evidence="2 3">1_3_50AFAA</strain>
    </source>
</reference>
<dbReference type="RefSeq" id="WP_007489433.1">
    <property type="nucleotide sequence ID" value="NZ_KN174163.1"/>
</dbReference>
<dbReference type="Proteomes" id="UP000029585">
    <property type="component" value="Unassembled WGS sequence"/>
</dbReference>
<keyword evidence="1" id="KW-1133">Transmembrane helix</keyword>
<feature type="transmembrane region" description="Helical" evidence="1">
    <location>
        <begin position="119"/>
        <end position="145"/>
    </location>
</feature>
<dbReference type="AlphaFoldDB" id="A0A096CIY5"/>